<dbReference type="Gene3D" id="1.20.140.10">
    <property type="entry name" value="Butyryl-CoA Dehydrogenase, subunit A, domain 3"/>
    <property type="match status" value="2"/>
</dbReference>
<feature type="domain" description="Acyl-coenzyme A oxidase N-terminal" evidence="18">
    <location>
        <begin position="29"/>
        <end position="172"/>
    </location>
</feature>
<comment type="caution">
    <text evidence="20">The sequence shown here is derived from an EMBL/GenBank/DDBJ whole genome shotgun (WGS) entry which is preliminary data.</text>
</comment>
<evidence type="ECO:0000313" key="20">
    <source>
        <dbReference type="EMBL" id="PVV03127.1"/>
    </source>
</evidence>
<dbReference type="PIRSF" id="PIRSF000168">
    <property type="entry name" value="Acyl-CoA_oxidase"/>
    <property type="match status" value="1"/>
</dbReference>
<accession>A0A2T9ZF22</accession>
<comment type="pathway">
    <text evidence="4">Lipid metabolism; peroxisomal fatty acid beta-oxidation.</text>
</comment>
<dbReference type="Pfam" id="PF14749">
    <property type="entry name" value="Acyl-CoA_ox_N"/>
    <property type="match status" value="1"/>
</dbReference>
<dbReference type="InterPro" id="IPR037069">
    <property type="entry name" value="AcylCoA_DH/ox_N_sf"/>
</dbReference>
<dbReference type="Pfam" id="PF22924">
    <property type="entry name" value="ACOX_C_alpha1"/>
    <property type="match status" value="1"/>
</dbReference>
<evidence type="ECO:0000256" key="2">
    <source>
        <dbReference type="ARBA" id="ARBA00001974"/>
    </source>
</evidence>
<organism evidence="20 21">
    <name type="scientific">Smittium megazygosporum</name>
    <dbReference type="NCBI Taxonomy" id="133381"/>
    <lineage>
        <taxon>Eukaryota</taxon>
        <taxon>Fungi</taxon>
        <taxon>Fungi incertae sedis</taxon>
        <taxon>Zoopagomycota</taxon>
        <taxon>Kickxellomycotina</taxon>
        <taxon>Harpellomycetes</taxon>
        <taxon>Harpellales</taxon>
        <taxon>Legeriomycetaceae</taxon>
        <taxon>Smittium</taxon>
    </lineage>
</organism>
<keyword evidence="15" id="KW-0812">Transmembrane</keyword>
<dbReference type="PANTHER" id="PTHR10909">
    <property type="entry name" value="ELECTRON TRANSPORT OXIDOREDUCTASE"/>
    <property type="match status" value="1"/>
</dbReference>
<evidence type="ECO:0000256" key="13">
    <source>
        <dbReference type="PIRSR" id="PIRSR000168-1"/>
    </source>
</evidence>
<comment type="cofactor">
    <cofactor evidence="2">
        <name>FAD</name>
        <dbReference type="ChEBI" id="CHEBI:57692"/>
    </cofactor>
</comment>
<feature type="domain" description="Acyl-CoA oxidase/dehydrogenase middle" evidence="17">
    <location>
        <begin position="174"/>
        <end position="284"/>
    </location>
</feature>
<proteinExistence type="inferred from homology"/>
<keyword evidence="11" id="KW-0576">Peroxisome</keyword>
<evidence type="ECO:0000256" key="9">
    <source>
        <dbReference type="ARBA" id="ARBA00023002"/>
    </source>
</evidence>
<dbReference type="GO" id="GO:0005777">
    <property type="term" value="C:peroxisome"/>
    <property type="evidence" value="ECO:0007669"/>
    <property type="project" value="UniProtKB-SubCell"/>
</dbReference>
<dbReference type="InterPro" id="IPR046373">
    <property type="entry name" value="Acyl-CoA_Oxase/DH_mid-dom_sf"/>
</dbReference>
<dbReference type="Pfam" id="PF01756">
    <property type="entry name" value="ACOX"/>
    <property type="match status" value="1"/>
</dbReference>
<name>A0A2T9ZF22_9FUNG</name>
<evidence type="ECO:0000256" key="12">
    <source>
        <dbReference type="PIRNR" id="PIRNR000168"/>
    </source>
</evidence>
<evidence type="ECO:0000259" key="19">
    <source>
        <dbReference type="Pfam" id="PF22924"/>
    </source>
</evidence>
<dbReference type="SUPFAM" id="SSF47203">
    <property type="entry name" value="Acyl-CoA dehydrogenase C-terminal domain-like"/>
    <property type="match status" value="2"/>
</dbReference>
<evidence type="ECO:0000256" key="4">
    <source>
        <dbReference type="ARBA" id="ARBA00004846"/>
    </source>
</evidence>
<dbReference type="Pfam" id="PF02770">
    <property type="entry name" value="Acyl-CoA_dh_M"/>
    <property type="match status" value="1"/>
</dbReference>
<keyword evidence="7 12" id="KW-0274">FAD</keyword>
<sequence>MENPSLTKPNTANTVELLAKERKGCSFSTQAMDNFINGTEWIKKRNTAIAIIRKNPEVFDLSQVYFMDRQEIIEKAIQIEANVAELLKDKKITQDEAIALFHFLDFGGPVSFFFLITIFLPFSRPSLMISFVLYFRMYYFVHRAMFIPTLERQANEEQKKAFLEPARDYKIIGCYAQTEMGHGSNVRGIETTATFVEEDDTFEIHSPTLTSTKWWIGTLGIAATHACVMAQLIVKGKHYGLYPIIVPVRDLKTFKPFPGVNVGDIGPKMGFNNVDNGFVNFQKVKVSRFNVLQRYINISRTGEVSLLKDFDPRVTYSTMVFVRATIINTVGRELAKSVTIASRYTAVRKQGWTKGTDEVPVLDYDIVQYRLIPLVAKTFAMLGMSHEFYAQYELCINNIESGDFSLLKEMHAVSCGLKKWCSDTMIYGVDTCRHLCGGHGFSSFAGFSFSFNNLYPHIIWEGDNFVLAQQTARYLIKSSIDVSKPLGSKPADPTSLLLNRYTLENTMFSWKYKSVSQIANDMDLLLDLLAYRFSYFTHSLAKKIHIENQSWNDSTVEVQTLSTVYSEYMICMYFKRHINKLSSTDNIYSPIKNLYCITALSSLLRNTGELYSLGSAAGIDQNFISNLEDELMSAIKLSRSQLIPLVDSLGLPDEKLNSSLGRYDGKVYEDYMSRALMEPLNRKDSGTRIRSHLYKEYIGPILHSGKKQSRL</sequence>
<evidence type="ECO:0000256" key="3">
    <source>
        <dbReference type="ARBA" id="ARBA00004275"/>
    </source>
</evidence>
<evidence type="ECO:0000259" key="18">
    <source>
        <dbReference type="Pfam" id="PF14749"/>
    </source>
</evidence>
<feature type="active site" description="Proton acceptor" evidence="13">
    <location>
        <position position="461"/>
    </location>
</feature>
<dbReference type="GO" id="GO:0071949">
    <property type="term" value="F:FAD binding"/>
    <property type="evidence" value="ECO:0007669"/>
    <property type="project" value="InterPro"/>
</dbReference>
<evidence type="ECO:0000256" key="6">
    <source>
        <dbReference type="ARBA" id="ARBA00022630"/>
    </source>
</evidence>
<keyword evidence="21" id="KW-1185">Reference proteome</keyword>
<dbReference type="InterPro" id="IPR055060">
    <property type="entry name" value="ACOX_C_alpha1"/>
</dbReference>
<dbReference type="InterPro" id="IPR036250">
    <property type="entry name" value="AcylCo_DH-like_C"/>
</dbReference>
<feature type="binding site" evidence="14">
    <location>
        <position position="178"/>
    </location>
    <ligand>
        <name>FAD</name>
        <dbReference type="ChEBI" id="CHEBI:57692"/>
    </ligand>
</feature>
<dbReference type="InterPro" id="IPR012258">
    <property type="entry name" value="Acyl-CoA_oxidase"/>
</dbReference>
<dbReference type="InterPro" id="IPR009100">
    <property type="entry name" value="AcylCoA_DH/oxidase_NM_dom_sf"/>
</dbReference>
<keyword evidence="6 12" id="KW-0285">Flavoprotein</keyword>
<dbReference type="FunFam" id="1.20.140.10:FF:000015">
    <property type="entry name" value="Acyl-coenzyme A oxidase"/>
    <property type="match status" value="1"/>
</dbReference>
<keyword evidence="8" id="KW-0276">Fatty acid metabolism</keyword>
<evidence type="ECO:0000259" key="17">
    <source>
        <dbReference type="Pfam" id="PF02770"/>
    </source>
</evidence>
<gene>
    <name evidence="20" type="ORF">BB560_002411</name>
</gene>
<evidence type="ECO:0000256" key="11">
    <source>
        <dbReference type="ARBA" id="ARBA00023140"/>
    </source>
</evidence>
<dbReference type="GO" id="GO:0005504">
    <property type="term" value="F:fatty acid binding"/>
    <property type="evidence" value="ECO:0007669"/>
    <property type="project" value="TreeGrafter"/>
</dbReference>
<dbReference type="InterPro" id="IPR029320">
    <property type="entry name" value="Acyl-CoA_ox_N"/>
</dbReference>
<feature type="domain" description="Acyl-CoA oxidase C-terminal" evidence="16">
    <location>
        <begin position="522"/>
        <end position="702"/>
    </location>
</feature>
<evidence type="ECO:0000256" key="5">
    <source>
        <dbReference type="ARBA" id="ARBA00006288"/>
    </source>
</evidence>
<evidence type="ECO:0000259" key="16">
    <source>
        <dbReference type="Pfam" id="PF01756"/>
    </source>
</evidence>
<dbReference type="FunFam" id="2.40.110.10:FF:000003">
    <property type="entry name" value="Acyl-coenzyme A oxidase"/>
    <property type="match status" value="1"/>
</dbReference>
<keyword evidence="10" id="KW-0443">Lipid metabolism</keyword>
<dbReference type="Gene3D" id="2.40.110.10">
    <property type="entry name" value="Butyryl-CoA Dehydrogenase, subunit A, domain 2"/>
    <property type="match status" value="1"/>
</dbReference>
<dbReference type="AlphaFoldDB" id="A0A2T9ZF22"/>
<dbReference type="Gene3D" id="1.10.540.10">
    <property type="entry name" value="Acyl-CoA dehydrogenase/oxidase, N-terminal domain"/>
    <property type="match status" value="1"/>
</dbReference>
<dbReference type="GO" id="GO:0055088">
    <property type="term" value="P:lipid homeostasis"/>
    <property type="evidence" value="ECO:0007669"/>
    <property type="project" value="TreeGrafter"/>
</dbReference>
<dbReference type="SUPFAM" id="SSF56645">
    <property type="entry name" value="Acyl-CoA dehydrogenase NM domain-like"/>
    <property type="match status" value="1"/>
</dbReference>
<evidence type="ECO:0000256" key="7">
    <source>
        <dbReference type="ARBA" id="ARBA00022827"/>
    </source>
</evidence>
<evidence type="ECO:0000313" key="21">
    <source>
        <dbReference type="Proteomes" id="UP000245609"/>
    </source>
</evidence>
<dbReference type="GO" id="GO:0033540">
    <property type="term" value="P:fatty acid beta-oxidation using acyl-CoA oxidase"/>
    <property type="evidence" value="ECO:0007669"/>
    <property type="project" value="UniProtKB-UniPathway"/>
</dbReference>
<dbReference type="InterPro" id="IPR002655">
    <property type="entry name" value="Acyl-CoA_oxidase_C"/>
</dbReference>
<feature type="transmembrane region" description="Helical" evidence="15">
    <location>
        <begin position="97"/>
        <end position="120"/>
    </location>
</feature>
<dbReference type="GO" id="GO:0003997">
    <property type="term" value="F:acyl-CoA oxidase activity"/>
    <property type="evidence" value="ECO:0007669"/>
    <property type="project" value="UniProtKB-EC"/>
</dbReference>
<dbReference type="InterPro" id="IPR006091">
    <property type="entry name" value="Acyl-CoA_Oxase/DH_mid-dom"/>
</dbReference>
<keyword evidence="15" id="KW-0472">Membrane</keyword>
<protein>
    <recommendedName>
        <fullName evidence="12">Acyl-coenzyme A oxidase</fullName>
    </recommendedName>
</protein>
<keyword evidence="15" id="KW-1133">Transmembrane helix</keyword>
<comment type="subcellular location">
    <subcellularLocation>
        <location evidence="3">Peroxisome</location>
    </subcellularLocation>
</comment>
<dbReference type="PANTHER" id="PTHR10909:SF250">
    <property type="entry name" value="PEROXISOMAL ACYL-COENZYME A OXIDASE 1"/>
    <property type="match status" value="1"/>
</dbReference>
<dbReference type="Proteomes" id="UP000245609">
    <property type="component" value="Unassembled WGS sequence"/>
</dbReference>
<evidence type="ECO:0000256" key="14">
    <source>
        <dbReference type="PIRSR" id="PIRSR000168-2"/>
    </source>
</evidence>
<feature type="binding site" evidence="14">
    <location>
        <position position="217"/>
    </location>
    <ligand>
        <name>FAD</name>
        <dbReference type="ChEBI" id="CHEBI:57692"/>
    </ligand>
</feature>
<dbReference type="OrthoDB" id="538336at2759"/>
<feature type="domain" description="Acyl-CoA oxidase C-alpha1" evidence="19">
    <location>
        <begin position="316"/>
        <end position="476"/>
    </location>
</feature>
<dbReference type="STRING" id="133381.A0A2T9ZF22"/>
<comment type="similarity">
    <text evidence="5 12">Belongs to the acyl-CoA oxidase family.</text>
</comment>
<evidence type="ECO:0000256" key="10">
    <source>
        <dbReference type="ARBA" id="ARBA00023098"/>
    </source>
</evidence>
<comment type="catalytic activity">
    <reaction evidence="1">
        <text>a 2,3-saturated acyl-CoA + O2 = a (2E)-enoyl-CoA + H2O2</text>
        <dbReference type="Rhea" id="RHEA:38959"/>
        <dbReference type="ChEBI" id="CHEBI:15379"/>
        <dbReference type="ChEBI" id="CHEBI:16240"/>
        <dbReference type="ChEBI" id="CHEBI:58856"/>
        <dbReference type="ChEBI" id="CHEBI:65111"/>
        <dbReference type="EC" id="1.3.3.6"/>
    </reaction>
</comment>
<evidence type="ECO:0000256" key="15">
    <source>
        <dbReference type="SAM" id="Phobius"/>
    </source>
</evidence>
<evidence type="ECO:0000256" key="1">
    <source>
        <dbReference type="ARBA" id="ARBA00001201"/>
    </source>
</evidence>
<keyword evidence="9" id="KW-0560">Oxidoreductase</keyword>
<reference evidence="20 21" key="1">
    <citation type="journal article" date="2018" name="MBio">
        <title>Comparative Genomics Reveals the Core Gene Toolbox for the Fungus-Insect Symbiosis.</title>
        <authorList>
            <person name="Wang Y."/>
            <person name="Stata M."/>
            <person name="Wang W."/>
            <person name="Stajich J.E."/>
            <person name="White M.M."/>
            <person name="Moncalvo J.M."/>
        </authorList>
    </citation>
    <scope>NUCLEOTIDE SEQUENCE [LARGE SCALE GENOMIC DNA]</scope>
    <source>
        <strain evidence="20 21">SC-DP-2</strain>
    </source>
</reference>
<evidence type="ECO:0000256" key="8">
    <source>
        <dbReference type="ARBA" id="ARBA00022832"/>
    </source>
</evidence>
<dbReference type="EMBL" id="MBFS01000276">
    <property type="protein sequence ID" value="PVV03127.1"/>
    <property type="molecule type" value="Genomic_DNA"/>
</dbReference>
<dbReference type="UniPathway" id="UPA00661"/>